<dbReference type="STRING" id="77586.A0A0D9WQB4"/>
<organism evidence="2 3">
    <name type="scientific">Leersia perrieri</name>
    <dbReference type="NCBI Taxonomy" id="77586"/>
    <lineage>
        <taxon>Eukaryota</taxon>
        <taxon>Viridiplantae</taxon>
        <taxon>Streptophyta</taxon>
        <taxon>Embryophyta</taxon>
        <taxon>Tracheophyta</taxon>
        <taxon>Spermatophyta</taxon>
        <taxon>Magnoliopsida</taxon>
        <taxon>Liliopsida</taxon>
        <taxon>Poales</taxon>
        <taxon>Poaceae</taxon>
        <taxon>BOP clade</taxon>
        <taxon>Oryzoideae</taxon>
        <taxon>Oryzeae</taxon>
        <taxon>Oryzinae</taxon>
        <taxon>Leersia</taxon>
    </lineage>
</organism>
<dbReference type="Gramene" id="LPERR06G12580.1">
    <property type="protein sequence ID" value="LPERR06G12580.1"/>
    <property type="gene ID" value="LPERR06G12580"/>
</dbReference>
<evidence type="ECO:0000313" key="2">
    <source>
        <dbReference type="EnsemblPlants" id="LPERR06G12580.1"/>
    </source>
</evidence>
<reference evidence="3" key="2">
    <citation type="submission" date="2013-12" db="EMBL/GenBank/DDBJ databases">
        <authorList>
            <person name="Yu Y."/>
            <person name="Lee S."/>
            <person name="de Baynast K."/>
            <person name="Wissotski M."/>
            <person name="Liu L."/>
            <person name="Talag J."/>
            <person name="Goicoechea J."/>
            <person name="Angelova A."/>
            <person name="Jetty R."/>
            <person name="Kudrna D."/>
            <person name="Golser W."/>
            <person name="Rivera L."/>
            <person name="Zhang J."/>
            <person name="Wing R."/>
        </authorList>
    </citation>
    <scope>NUCLEOTIDE SEQUENCE</scope>
</reference>
<keyword evidence="3" id="KW-1185">Reference proteome</keyword>
<evidence type="ECO:0000313" key="3">
    <source>
        <dbReference type="Proteomes" id="UP000032180"/>
    </source>
</evidence>
<evidence type="ECO:0000256" key="1">
    <source>
        <dbReference type="SAM" id="MobiDB-lite"/>
    </source>
</evidence>
<accession>A0A0D9WQB4</accession>
<feature type="region of interest" description="Disordered" evidence="1">
    <location>
        <begin position="1"/>
        <end position="61"/>
    </location>
</feature>
<reference evidence="2 3" key="1">
    <citation type="submission" date="2012-08" db="EMBL/GenBank/DDBJ databases">
        <title>Oryza genome evolution.</title>
        <authorList>
            <person name="Wing R.A."/>
        </authorList>
    </citation>
    <scope>NUCLEOTIDE SEQUENCE</scope>
</reference>
<dbReference type="AlphaFoldDB" id="A0A0D9WQB4"/>
<feature type="compositionally biased region" description="Basic and acidic residues" evidence="1">
    <location>
        <begin position="11"/>
        <end position="43"/>
    </location>
</feature>
<proteinExistence type="predicted"/>
<name>A0A0D9WQB4_9ORYZ</name>
<sequence>MGKMFFSGDPTTRKRVDLGGRSNKEKDRQVLIERGRNGGEAIRRGTGRCLSSRRGRSGGGWGLRLQNSSATKIQKLEEQSGLFLHFIQRLNSFIS</sequence>
<protein>
    <submittedName>
        <fullName evidence="2">Uncharacterized protein</fullName>
    </submittedName>
</protein>
<dbReference type="Proteomes" id="UP000032180">
    <property type="component" value="Chromosome 6"/>
</dbReference>
<reference evidence="2" key="3">
    <citation type="submission" date="2015-04" db="UniProtKB">
        <authorList>
            <consortium name="EnsemblPlants"/>
        </authorList>
    </citation>
    <scope>IDENTIFICATION</scope>
</reference>
<dbReference type="EnsemblPlants" id="LPERR06G12580.1">
    <property type="protein sequence ID" value="LPERR06G12580.1"/>
    <property type="gene ID" value="LPERR06G12580"/>
</dbReference>
<dbReference type="HOGENOM" id="CLU_2375884_0_0_1"/>